<sequence>MEVWNELPVQPQLAFLDTDQETPRQLLPVVMHFLKLQADTAYCRVGCVFPWSSASAPEKHRQS</sequence>
<comment type="caution">
    <text evidence="1">The sequence shown here is derived from an EMBL/GenBank/DDBJ whole genome shotgun (WGS) entry which is preliminary data.</text>
</comment>
<dbReference type="STRING" id="394096.DB31_1825"/>
<dbReference type="AlphaFoldDB" id="A0A085WAU4"/>
<evidence type="ECO:0000313" key="2">
    <source>
        <dbReference type="Proteomes" id="UP000028725"/>
    </source>
</evidence>
<accession>A0A085WAU4</accession>
<keyword evidence="2" id="KW-1185">Reference proteome</keyword>
<name>A0A085WAU4_9BACT</name>
<dbReference type="Proteomes" id="UP000028725">
    <property type="component" value="Unassembled WGS sequence"/>
</dbReference>
<evidence type="ECO:0000313" key="1">
    <source>
        <dbReference type="EMBL" id="KFE64807.1"/>
    </source>
</evidence>
<dbReference type="EMBL" id="JMCB01000013">
    <property type="protein sequence ID" value="KFE64807.1"/>
    <property type="molecule type" value="Genomic_DNA"/>
</dbReference>
<gene>
    <name evidence="1" type="ORF">DB31_1825</name>
</gene>
<protein>
    <submittedName>
        <fullName evidence="1">Uncharacterized protein</fullName>
    </submittedName>
</protein>
<organism evidence="1 2">
    <name type="scientific">Hyalangium minutum</name>
    <dbReference type="NCBI Taxonomy" id="394096"/>
    <lineage>
        <taxon>Bacteria</taxon>
        <taxon>Pseudomonadati</taxon>
        <taxon>Myxococcota</taxon>
        <taxon>Myxococcia</taxon>
        <taxon>Myxococcales</taxon>
        <taxon>Cystobacterineae</taxon>
        <taxon>Archangiaceae</taxon>
        <taxon>Hyalangium</taxon>
    </lineage>
</organism>
<reference evidence="1 2" key="1">
    <citation type="submission" date="2014-04" db="EMBL/GenBank/DDBJ databases">
        <title>Genome assembly of Hyalangium minutum DSM 14724.</title>
        <authorList>
            <person name="Sharma G."/>
            <person name="Subramanian S."/>
        </authorList>
    </citation>
    <scope>NUCLEOTIDE SEQUENCE [LARGE SCALE GENOMIC DNA]</scope>
    <source>
        <strain evidence="1 2">DSM 14724</strain>
    </source>
</reference>
<proteinExistence type="predicted"/>